<comment type="caution">
    <text evidence="15">The sequence shown here is derived from an EMBL/GenBank/DDBJ whole genome shotgun (WGS) entry which is preliminary data.</text>
</comment>
<feature type="transmembrane region" description="Helical" evidence="12">
    <location>
        <begin position="83"/>
        <end position="104"/>
    </location>
</feature>
<feature type="region of interest" description="Disordered" evidence="11">
    <location>
        <begin position="295"/>
        <end position="320"/>
    </location>
</feature>
<keyword evidence="5 10" id="KW-0949">S-adenosyl-L-methionine</keyword>
<dbReference type="InterPro" id="IPR023032">
    <property type="entry name" value="tRNA_MAMT_biosynth_bifunc_MnmC"/>
</dbReference>
<dbReference type="InterPro" id="IPR029063">
    <property type="entry name" value="SAM-dependent_MTases_sf"/>
</dbReference>
<dbReference type="InterPro" id="IPR008471">
    <property type="entry name" value="MnmC-like_methylTransf"/>
</dbReference>
<keyword evidence="3 10" id="KW-0285">Flavoprotein</keyword>
<evidence type="ECO:0000256" key="7">
    <source>
        <dbReference type="ARBA" id="ARBA00022827"/>
    </source>
</evidence>
<proteinExistence type="inferred from homology"/>
<comment type="similarity">
    <text evidence="10">In the N-terminal section; belongs to the methyltransferase superfamily. tRNA (mnm(5)s(2)U34)-methyltransferase family.</text>
</comment>
<feature type="compositionally biased region" description="Pro residues" evidence="11">
    <location>
        <begin position="309"/>
        <end position="320"/>
    </location>
</feature>
<keyword evidence="12" id="KW-1133">Transmembrane helix</keyword>
<comment type="catalytic activity">
    <reaction evidence="10">
        <text>5-aminomethyl-2-thiouridine(34) in tRNA + S-adenosyl-L-methionine = 5-methylaminomethyl-2-thiouridine(34) in tRNA + S-adenosyl-L-homocysteine + H(+)</text>
        <dbReference type="Rhea" id="RHEA:19569"/>
        <dbReference type="Rhea" id="RHEA-COMP:10195"/>
        <dbReference type="Rhea" id="RHEA-COMP:10197"/>
        <dbReference type="ChEBI" id="CHEBI:15378"/>
        <dbReference type="ChEBI" id="CHEBI:57856"/>
        <dbReference type="ChEBI" id="CHEBI:59789"/>
        <dbReference type="ChEBI" id="CHEBI:74454"/>
        <dbReference type="ChEBI" id="CHEBI:74455"/>
        <dbReference type="EC" id="2.1.1.61"/>
    </reaction>
</comment>
<dbReference type="InterPro" id="IPR017610">
    <property type="entry name" value="tRNA_S-uridine_synth_MnmC_C"/>
</dbReference>
<keyword evidence="7 10" id="KW-0274">FAD</keyword>
<evidence type="ECO:0000256" key="5">
    <source>
        <dbReference type="ARBA" id="ARBA00022691"/>
    </source>
</evidence>
<keyword evidence="12" id="KW-0812">Transmembrane</keyword>
<evidence type="ECO:0000256" key="11">
    <source>
        <dbReference type="SAM" id="MobiDB-lite"/>
    </source>
</evidence>
<dbReference type="InterPro" id="IPR036188">
    <property type="entry name" value="FAD/NAD-bd_sf"/>
</dbReference>
<sequence>MSNQQHHSPDSTISKTASITPAKIDWQTDDAGHTVPVSRQFGDVYFSKADGLAEAHHVFIGHNHLPQRFANLYVSSHEQQQKIFVIAELGFGTGLNFFATWLLWRQIRKPHLNQMSNDKAIFQLPRLHFISFEKHPLTHTDLTQALQDWQNSQPNLAPLISEFLANYPPLVAGCHRINFVNDALTLDLWLGDAADNLPMLHVGQPHHLNQQASGQIHAWYLDGFAPACNQSLWSDEIFAQIQRLSAPNATLATFSCAGVVKRSLASIGFDVTKVKGFGRKREMLTAKLATSGIQSADVQSHHVSNTPPSSTPPSSTPPSITPKSVLVIGAGIAGLMSAWALANRGITITLMDKTAPLSGASGNPRAVLAPRMTALTQVDKHLHSMSYLYGVRFYQQITTPSTAPIFEQTGVIDTLANANPKQPKQIDDYPDDFAMMIHQQTVKKTGMVTDMANMAKCRHLSMIDLPFAYFPKAGLVNPKALAKHVLAHPLITYQTACVTSMTQTKTGIKVNVQNKQSLNTDAVVICTAYESCLLHQQIFDYRKIRGQVSWFTPTANQWQYLPKIPVKYGGYCTPFTDLPNDVLSQKSSKKAKQKPNTQTLFLLGASFVRNDTATDLRPQEHKDNLNKLINALADTGMAFTDSESISTSIDWQGRASIRAQTPDYHPVVGRIDDQVDKPVNANTDISRIWTMSGMGSKGFAFAPLCAELLADMMTNAIPPMPTQLMAKLSPNRVRLQTPLND</sequence>
<keyword evidence="1 10" id="KW-0963">Cytoplasm</keyword>
<comment type="function">
    <text evidence="10">Catalyzes the last two steps in the biosynthesis of 5-methylaminomethyl-2-thiouridine (mnm(5)s(2)U) at the wobble position (U34) in tRNA. Catalyzes the FAD-dependent demodification of cmnm(5)s(2)U34 to nm(5)s(2)U34, followed by the transfer of a methyl group from S-adenosyl-L-methionine to nm(5)s(2)U34, to form mnm(5)s(2)U34.</text>
</comment>
<keyword evidence="4 10" id="KW-0808">Transferase</keyword>
<feature type="region of interest" description="FAD-dependent cmnm(5)s(2)U34 oxidoreductase" evidence="10">
    <location>
        <begin position="328"/>
        <end position="741"/>
    </location>
</feature>
<evidence type="ECO:0000256" key="1">
    <source>
        <dbReference type="ARBA" id="ARBA00022490"/>
    </source>
</evidence>
<evidence type="ECO:0000256" key="9">
    <source>
        <dbReference type="ARBA" id="ARBA00023268"/>
    </source>
</evidence>
<dbReference type="PANTHER" id="PTHR13847:SF283">
    <property type="entry name" value="TRNA 5-METHYLAMINOMETHYL-2-THIOURIDINE BIOSYNTHESIS BIFUNCTIONAL PROTEIN MNMC"/>
    <property type="match status" value="1"/>
</dbReference>
<dbReference type="InterPro" id="IPR006076">
    <property type="entry name" value="FAD-dep_OxRdtase"/>
</dbReference>
<dbReference type="NCBIfam" id="TIGR03197">
    <property type="entry name" value="MnmC_Cterm"/>
    <property type="match status" value="1"/>
</dbReference>
<comment type="subcellular location">
    <subcellularLocation>
        <location evidence="10">Cytoplasm</location>
    </subcellularLocation>
</comment>
<keyword evidence="8 10" id="KW-0560">Oxidoreductase</keyword>
<dbReference type="NCBIfam" id="NF033855">
    <property type="entry name" value="tRNA_MNMC2"/>
    <property type="match status" value="1"/>
</dbReference>
<comment type="cofactor">
    <cofactor evidence="10">
        <name>FAD</name>
        <dbReference type="ChEBI" id="CHEBI:57692"/>
    </cofactor>
</comment>
<dbReference type="SUPFAM" id="SSF51905">
    <property type="entry name" value="FAD/NAD(P)-binding domain"/>
    <property type="match status" value="1"/>
</dbReference>
<dbReference type="RefSeq" id="WP_078306117.1">
    <property type="nucleotide sequence ID" value="NZ_MUYT01000001.1"/>
</dbReference>
<evidence type="ECO:0000256" key="8">
    <source>
        <dbReference type="ARBA" id="ARBA00023002"/>
    </source>
</evidence>
<name>A0A1T0CK19_9GAMM</name>
<evidence type="ECO:0000256" key="3">
    <source>
        <dbReference type="ARBA" id="ARBA00022630"/>
    </source>
</evidence>
<keyword evidence="9 10" id="KW-0511">Multifunctional enzyme</keyword>
<dbReference type="EC" id="1.5.-.-" evidence="10"/>
<dbReference type="InterPro" id="IPR047785">
    <property type="entry name" value="tRNA_MNMC2"/>
</dbReference>
<feature type="domain" description="MnmC-like methyltransferase" evidence="14">
    <location>
        <begin position="156"/>
        <end position="287"/>
    </location>
</feature>
<keyword evidence="12" id="KW-0472">Membrane</keyword>
<dbReference type="GO" id="GO:0016645">
    <property type="term" value="F:oxidoreductase activity, acting on the CH-NH group of donors"/>
    <property type="evidence" value="ECO:0007669"/>
    <property type="project" value="InterPro"/>
</dbReference>
<dbReference type="OrthoDB" id="9786494at2"/>
<dbReference type="EC" id="2.1.1.61" evidence="10"/>
<evidence type="ECO:0000256" key="12">
    <source>
        <dbReference type="SAM" id="Phobius"/>
    </source>
</evidence>
<keyword evidence="6 10" id="KW-0819">tRNA processing</keyword>
<evidence type="ECO:0000256" key="2">
    <source>
        <dbReference type="ARBA" id="ARBA00022603"/>
    </source>
</evidence>
<evidence type="ECO:0000259" key="14">
    <source>
        <dbReference type="Pfam" id="PF05430"/>
    </source>
</evidence>
<dbReference type="Proteomes" id="UP000191094">
    <property type="component" value="Unassembled WGS sequence"/>
</dbReference>
<dbReference type="GO" id="GO:0004808">
    <property type="term" value="F:tRNA (5-methylaminomethyl-2-thiouridylate)(34)-methyltransferase activity"/>
    <property type="evidence" value="ECO:0007669"/>
    <property type="project" value="UniProtKB-EC"/>
</dbReference>
<dbReference type="GO" id="GO:0032259">
    <property type="term" value="P:methylation"/>
    <property type="evidence" value="ECO:0007669"/>
    <property type="project" value="UniProtKB-KW"/>
</dbReference>
<evidence type="ECO:0000259" key="13">
    <source>
        <dbReference type="Pfam" id="PF01266"/>
    </source>
</evidence>
<evidence type="ECO:0000256" key="6">
    <source>
        <dbReference type="ARBA" id="ARBA00022694"/>
    </source>
</evidence>
<feature type="region of interest" description="tRNA (mnm(5)s(2)U34)-methyltransferase" evidence="10">
    <location>
        <begin position="1"/>
        <end position="289"/>
    </location>
</feature>
<evidence type="ECO:0000256" key="4">
    <source>
        <dbReference type="ARBA" id="ARBA00022679"/>
    </source>
</evidence>
<dbReference type="STRING" id="90241.B0682_00290"/>
<evidence type="ECO:0000313" key="15">
    <source>
        <dbReference type="EMBL" id="OOS22708.1"/>
    </source>
</evidence>
<protein>
    <recommendedName>
        <fullName evidence="10">tRNA 5-methylaminomethyl-2-thiouridine biosynthesis bifunctional protein MnmC</fullName>
        <shortName evidence="10">tRNA mnm(5)s(2)U biosynthesis bifunctional protein</shortName>
    </recommendedName>
    <domain>
        <recommendedName>
            <fullName evidence="10">tRNA (mnm(5)s(2)U34)-methyltransferase</fullName>
            <ecNumber evidence="10">2.1.1.61</ecNumber>
        </recommendedName>
    </domain>
    <domain>
        <recommendedName>
            <fullName evidence="10">FAD-dependent cmnm(5)s(2)U34 oxidoreductase</fullName>
            <ecNumber evidence="10">1.5.-.-</ecNumber>
        </recommendedName>
    </domain>
</protein>
<dbReference type="Gene3D" id="3.30.9.10">
    <property type="entry name" value="D-Amino Acid Oxidase, subunit A, domain 2"/>
    <property type="match status" value="1"/>
</dbReference>
<dbReference type="Pfam" id="PF05430">
    <property type="entry name" value="Methyltransf_30"/>
    <property type="match status" value="1"/>
</dbReference>
<keyword evidence="16" id="KW-1185">Reference proteome</keyword>
<organism evidence="15 16">
    <name type="scientific">Lwoffella lincolnii</name>
    <dbReference type="NCBI Taxonomy" id="90241"/>
    <lineage>
        <taxon>Bacteria</taxon>
        <taxon>Pseudomonadati</taxon>
        <taxon>Pseudomonadota</taxon>
        <taxon>Gammaproteobacteria</taxon>
        <taxon>Moraxellales</taxon>
        <taxon>Moraxellaceae</taxon>
        <taxon>Lwoffella</taxon>
    </lineage>
</organism>
<dbReference type="Gene3D" id="3.50.50.60">
    <property type="entry name" value="FAD/NAD(P)-binding domain"/>
    <property type="match status" value="1"/>
</dbReference>
<dbReference type="AlphaFoldDB" id="A0A1T0CK19"/>
<dbReference type="GO" id="GO:0050660">
    <property type="term" value="F:flavin adenine dinucleotide binding"/>
    <property type="evidence" value="ECO:0007669"/>
    <property type="project" value="UniProtKB-UniRule"/>
</dbReference>
<dbReference type="PANTHER" id="PTHR13847">
    <property type="entry name" value="SARCOSINE DEHYDROGENASE-RELATED"/>
    <property type="match status" value="1"/>
</dbReference>
<dbReference type="EMBL" id="MUYT01000001">
    <property type="protein sequence ID" value="OOS22708.1"/>
    <property type="molecule type" value="Genomic_DNA"/>
</dbReference>
<dbReference type="HAMAP" id="MF_01102">
    <property type="entry name" value="MnmC"/>
    <property type="match status" value="1"/>
</dbReference>
<comment type="similarity">
    <text evidence="10">In the C-terminal section; belongs to the DAO family.</text>
</comment>
<gene>
    <name evidence="10" type="primary">mnmC</name>
    <name evidence="15" type="ORF">B0682_00290</name>
</gene>
<feature type="domain" description="FAD dependent oxidoreductase" evidence="13">
    <location>
        <begin position="325"/>
        <end position="712"/>
    </location>
</feature>
<dbReference type="GO" id="GO:0002097">
    <property type="term" value="P:tRNA wobble base modification"/>
    <property type="evidence" value="ECO:0007669"/>
    <property type="project" value="UniProtKB-UniRule"/>
</dbReference>
<dbReference type="GO" id="GO:0005737">
    <property type="term" value="C:cytoplasm"/>
    <property type="evidence" value="ECO:0007669"/>
    <property type="project" value="UniProtKB-SubCell"/>
</dbReference>
<keyword evidence="2 10" id="KW-0489">Methyltransferase</keyword>
<accession>A0A1T0CK19</accession>
<dbReference type="Pfam" id="PF01266">
    <property type="entry name" value="DAO"/>
    <property type="match status" value="1"/>
</dbReference>
<reference evidence="15 16" key="1">
    <citation type="submission" date="2017-02" db="EMBL/GenBank/DDBJ databases">
        <title>Draft genome sequence of Moraxella lincolnii CCUG 9405T type strain.</title>
        <authorList>
            <person name="Salva-Serra F."/>
            <person name="Engstrom-Jakobsson H."/>
            <person name="Thorell K."/>
            <person name="Jaen-Luchoro D."/>
            <person name="Gonzales-Siles L."/>
            <person name="Karlsson R."/>
            <person name="Yazdan S."/>
            <person name="Boulund F."/>
            <person name="Johnning A."/>
            <person name="Engstrand L."/>
            <person name="Kristiansson E."/>
            <person name="Moore E."/>
        </authorList>
    </citation>
    <scope>NUCLEOTIDE SEQUENCE [LARGE SCALE GENOMIC DNA]</scope>
    <source>
        <strain evidence="15 16">CCUG 9405</strain>
    </source>
</reference>
<dbReference type="Gene3D" id="3.40.50.150">
    <property type="entry name" value="Vaccinia Virus protein VP39"/>
    <property type="match status" value="1"/>
</dbReference>
<evidence type="ECO:0000313" key="16">
    <source>
        <dbReference type="Proteomes" id="UP000191094"/>
    </source>
</evidence>
<evidence type="ECO:0000256" key="10">
    <source>
        <dbReference type="HAMAP-Rule" id="MF_01102"/>
    </source>
</evidence>